<feature type="compositionally biased region" description="Low complexity" evidence="1">
    <location>
        <begin position="256"/>
        <end position="275"/>
    </location>
</feature>
<gene>
    <name evidence="3" type="ORF">CALVIDRAFT_563263</name>
</gene>
<accession>A0A167MTG7</accession>
<feature type="signal peptide" evidence="2">
    <location>
        <begin position="1"/>
        <end position="24"/>
    </location>
</feature>
<name>A0A167MTG7_CALVF</name>
<evidence type="ECO:0008006" key="5">
    <source>
        <dbReference type="Google" id="ProtNLM"/>
    </source>
</evidence>
<evidence type="ECO:0000256" key="2">
    <source>
        <dbReference type="SAM" id="SignalP"/>
    </source>
</evidence>
<organism evidence="3 4">
    <name type="scientific">Calocera viscosa (strain TUFC12733)</name>
    <dbReference type="NCBI Taxonomy" id="1330018"/>
    <lineage>
        <taxon>Eukaryota</taxon>
        <taxon>Fungi</taxon>
        <taxon>Dikarya</taxon>
        <taxon>Basidiomycota</taxon>
        <taxon>Agaricomycotina</taxon>
        <taxon>Dacrymycetes</taxon>
        <taxon>Dacrymycetales</taxon>
        <taxon>Dacrymycetaceae</taxon>
        <taxon>Calocera</taxon>
    </lineage>
</organism>
<sequence length="364" mass="35382">MTPLAYFSTLLSASILIGSSGTLAHSSTRQTSTDIGCIPGTAILPELSTRDVFGRALAIRIPPHRDSLPCTDTCFNGSYQYAATALDGAECICSNTLDTSQIVPTNTDGSCPDNDLTLTSTGTLPMSASGSARSTAAGVTETSSATATSPAASSTSDCGVGGSLGSILDPLLCSSSSGSPSTDTNTGATDTGAASSTGSLTSIVLSVSETGGTSILLSISTLSPGTATETSSAGGATDTALPSSEAVPATAIGANSATGSVETSSSTSSASGAGSTGLPSGSAALGCAPLAALFPTSSQSRYAGNIKAALLDCPTTCTNGGYEFSATADGGAECICSNSLDASQITPTNPDGSCPDGLLYIVDT</sequence>
<feature type="region of interest" description="Disordered" evidence="1">
    <location>
        <begin position="175"/>
        <end position="196"/>
    </location>
</feature>
<dbReference type="AlphaFoldDB" id="A0A167MTG7"/>
<feature type="region of interest" description="Disordered" evidence="1">
    <location>
        <begin position="255"/>
        <end position="275"/>
    </location>
</feature>
<protein>
    <recommendedName>
        <fullName evidence="5">WSC domain-containing protein</fullName>
    </recommendedName>
</protein>
<evidence type="ECO:0000256" key="1">
    <source>
        <dbReference type="SAM" id="MobiDB-lite"/>
    </source>
</evidence>
<evidence type="ECO:0000313" key="4">
    <source>
        <dbReference type="Proteomes" id="UP000076738"/>
    </source>
</evidence>
<dbReference type="STRING" id="1330018.A0A167MTG7"/>
<dbReference type="EMBL" id="KV417281">
    <property type="protein sequence ID" value="KZO97045.1"/>
    <property type="molecule type" value="Genomic_DNA"/>
</dbReference>
<proteinExistence type="predicted"/>
<keyword evidence="4" id="KW-1185">Reference proteome</keyword>
<reference evidence="3 4" key="1">
    <citation type="journal article" date="2016" name="Mol. Biol. Evol.">
        <title>Comparative Genomics of Early-Diverging Mushroom-Forming Fungi Provides Insights into the Origins of Lignocellulose Decay Capabilities.</title>
        <authorList>
            <person name="Nagy L.G."/>
            <person name="Riley R."/>
            <person name="Tritt A."/>
            <person name="Adam C."/>
            <person name="Daum C."/>
            <person name="Floudas D."/>
            <person name="Sun H."/>
            <person name="Yadav J.S."/>
            <person name="Pangilinan J."/>
            <person name="Larsson K.H."/>
            <person name="Matsuura K."/>
            <person name="Barry K."/>
            <person name="Labutti K."/>
            <person name="Kuo R."/>
            <person name="Ohm R.A."/>
            <person name="Bhattacharya S.S."/>
            <person name="Shirouzu T."/>
            <person name="Yoshinaga Y."/>
            <person name="Martin F.M."/>
            <person name="Grigoriev I.V."/>
            <person name="Hibbett D.S."/>
        </authorList>
    </citation>
    <scope>NUCLEOTIDE SEQUENCE [LARGE SCALE GENOMIC DNA]</scope>
    <source>
        <strain evidence="3 4">TUFC12733</strain>
    </source>
</reference>
<dbReference type="Proteomes" id="UP000076738">
    <property type="component" value="Unassembled WGS sequence"/>
</dbReference>
<feature type="compositionally biased region" description="Low complexity" evidence="1">
    <location>
        <begin position="127"/>
        <end position="156"/>
    </location>
</feature>
<keyword evidence="2" id="KW-0732">Signal</keyword>
<dbReference type="OrthoDB" id="10624744at2759"/>
<feature type="chain" id="PRO_5007890482" description="WSC domain-containing protein" evidence="2">
    <location>
        <begin position="25"/>
        <end position="364"/>
    </location>
</feature>
<feature type="compositionally biased region" description="Polar residues" evidence="1">
    <location>
        <begin position="116"/>
        <end position="126"/>
    </location>
</feature>
<evidence type="ECO:0000313" key="3">
    <source>
        <dbReference type="EMBL" id="KZO97045.1"/>
    </source>
</evidence>
<feature type="region of interest" description="Disordered" evidence="1">
    <location>
        <begin position="105"/>
        <end position="157"/>
    </location>
</feature>